<keyword evidence="3" id="KW-1185">Reference proteome</keyword>
<dbReference type="InterPro" id="IPR011051">
    <property type="entry name" value="RmlC_Cupin_sf"/>
</dbReference>
<dbReference type="InterPro" id="IPR013096">
    <property type="entry name" value="Cupin_2"/>
</dbReference>
<sequence length="152" mass="16770">MFSWTKTLDQYETFRISPGDSNKFVLLVDGVRLGRELEEPAASFMMAIEIFDPGGRTPINVHEVAFEHFFVLAGEGRAFLDDFAVALVPGAHLVVPPKTVHYIVNQGVGRLYLLTSMIPDEGFSTLIRAGIPDALDAEDEAVIRHAVKAVDR</sequence>
<dbReference type="PATRIC" id="fig|679936.5.peg.2401"/>
<dbReference type="InterPro" id="IPR014710">
    <property type="entry name" value="RmlC-like_jellyroll"/>
</dbReference>
<evidence type="ECO:0000259" key="1">
    <source>
        <dbReference type="Pfam" id="PF07883"/>
    </source>
</evidence>
<dbReference type="AlphaFoldDB" id="G8TUR1"/>
<organism evidence="2 3">
    <name type="scientific">Sulfobacillus acidophilus (strain ATCC 700253 / DSM 10332 / NAL)</name>
    <dbReference type="NCBI Taxonomy" id="679936"/>
    <lineage>
        <taxon>Bacteria</taxon>
        <taxon>Bacillati</taxon>
        <taxon>Bacillota</taxon>
        <taxon>Clostridia</taxon>
        <taxon>Eubacteriales</taxon>
        <taxon>Clostridiales Family XVII. Incertae Sedis</taxon>
        <taxon>Sulfobacillus</taxon>
    </lineage>
</organism>
<dbReference type="InterPro" id="IPR052538">
    <property type="entry name" value="Flavonoid_dioxygenase-like"/>
</dbReference>
<gene>
    <name evidence="2" type="ordered locus">Sulac_2317</name>
</gene>
<dbReference type="HOGENOM" id="CLU_146007_0_0_9"/>
<protein>
    <submittedName>
        <fullName evidence="2">Cupin 2 conserved barrel domain protein</fullName>
    </submittedName>
</protein>
<proteinExistence type="predicted"/>
<feature type="domain" description="Cupin type-2" evidence="1">
    <location>
        <begin position="48"/>
        <end position="114"/>
    </location>
</feature>
<reference evidence="2 3" key="2">
    <citation type="journal article" date="2012" name="Stand. Genomic Sci.">
        <title>Complete genome sequence of the moderately thermophilic mineral-sulfide-oxidizing firmicute Sulfobacillus acidophilus type strain (NAL(T)).</title>
        <authorList>
            <person name="Anderson I."/>
            <person name="Chertkov O."/>
            <person name="Chen A."/>
            <person name="Saunders E."/>
            <person name="Lapidus A."/>
            <person name="Nolan M."/>
            <person name="Lucas S."/>
            <person name="Hammon N."/>
            <person name="Deshpande S."/>
            <person name="Cheng J.F."/>
            <person name="Han C."/>
            <person name="Tapia R."/>
            <person name="Goodwin L.A."/>
            <person name="Pitluck S."/>
            <person name="Liolios K."/>
            <person name="Pagani I."/>
            <person name="Ivanova N."/>
            <person name="Mikhailova N."/>
            <person name="Pati A."/>
            <person name="Palaniappan K."/>
            <person name="Land M."/>
            <person name="Pan C."/>
            <person name="Rohde M."/>
            <person name="Pukall R."/>
            <person name="Goker M."/>
            <person name="Detter J.C."/>
            <person name="Woyke T."/>
            <person name="Bristow J."/>
            <person name="Eisen J.A."/>
            <person name="Markowitz V."/>
            <person name="Hugenholtz P."/>
            <person name="Kyrpides N.C."/>
            <person name="Klenk H.P."/>
            <person name="Mavromatis K."/>
        </authorList>
    </citation>
    <scope>NUCLEOTIDE SEQUENCE [LARGE SCALE GENOMIC DNA]</scope>
    <source>
        <strain evidence="3">ATCC 700253 / DSM 10332 / NAL</strain>
    </source>
</reference>
<dbReference type="PANTHER" id="PTHR43346:SF1">
    <property type="entry name" value="QUERCETIN 2,3-DIOXYGENASE-RELATED"/>
    <property type="match status" value="1"/>
</dbReference>
<dbReference type="Pfam" id="PF07883">
    <property type="entry name" value="Cupin_2"/>
    <property type="match status" value="1"/>
</dbReference>
<dbReference type="EMBL" id="CP003179">
    <property type="protein sequence ID" value="AEW05785.1"/>
    <property type="molecule type" value="Genomic_DNA"/>
</dbReference>
<reference evidence="3" key="1">
    <citation type="submission" date="2011-12" db="EMBL/GenBank/DDBJ databases">
        <title>The complete genome of chromosome of Sulfobacillus acidophilus DSM 10332.</title>
        <authorList>
            <person name="Lucas S."/>
            <person name="Han J."/>
            <person name="Lapidus A."/>
            <person name="Bruce D."/>
            <person name="Goodwin L."/>
            <person name="Pitluck S."/>
            <person name="Peters L."/>
            <person name="Kyrpides N."/>
            <person name="Mavromatis K."/>
            <person name="Ivanova N."/>
            <person name="Mikhailova N."/>
            <person name="Chertkov O."/>
            <person name="Saunders E."/>
            <person name="Detter J.C."/>
            <person name="Tapia R."/>
            <person name="Han C."/>
            <person name="Land M."/>
            <person name="Hauser L."/>
            <person name="Markowitz V."/>
            <person name="Cheng J.-F."/>
            <person name="Hugenholtz P."/>
            <person name="Woyke T."/>
            <person name="Wu D."/>
            <person name="Pukall R."/>
            <person name="Gehrich-Schroeter G."/>
            <person name="Schneider S."/>
            <person name="Klenk H.-P."/>
            <person name="Eisen J.A."/>
        </authorList>
    </citation>
    <scope>NUCLEOTIDE SEQUENCE [LARGE SCALE GENOMIC DNA]</scope>
    <source>
        <strain evidence="3">ATCC 700253 / DSM 10332 / NAL</strain>
    </source>
</reference>
<evidence type="ECO:0000313" key="3">
    <source>
        <dbReference type="Proteomes" id="UP000005439"/>
    </source>
</evidence>
<dbReference type="PANTHER" id="PTHR43346">
    <property type="entry name" value="LIGAND BINDING DOMAIN PROTEIN, PUTATIVE (AFU_ORTHOLOGUE AFUA_6G14370)-RELATED"/>
    <property type="match status" value="1"/>
</dbReference>
<dbReference type="SUPFAM" id="SSF51182">
    <property type="entry name" value="RmlC-like cupins"/>
    <property type="match status" value="1"/>
</dbReference>
<evidence type="ECO:0000313" key="2">
    <source>
        <dbReference type="EMBL" id="AEW05785.1"/>
    </source>
</evidence>
<name>G8TUR1_SULAD</name>
<dbReference type="KEGG" id="sap:Sulac_2317"/>
<dbReference type="Proteomes" id="UP000005439">
    <property type="component" value="Chromosome"/>
</dbReference>
<dbReference type="CDD" id="cd06987">
    <property type="entry name" value="cupin_MAE_RS03005"/>
    <property type="match status" value="1"/>
</dbReference>
<dbReference type="STRING" id="679936.Sulac_2317"/>
<accession>G8TUR1</accession>
<dbReference type="Gene3D" id="2.60.120.10">
    <property type="entry name" value="Jelly Rolls"/>
    <property type="match status" value="1"/>
</dbReference>